<proteinExistence type="predicted"/>
<dbReference type="Proteomes" id="UP000658258">
    <property type="component" value="Unassembled WGS sequence"/>
</dbReference>
<dbReference type="EMBL" id="BNAG01000004">
    <property type="protein sequence ID" value="GHE73795.1"/>
    <property type="molecule type" value="Genomic_DNA"/>
</dbReference>
<feature type="domain" description="CoA-binding" evidence="1">
    <location>
        <begin position="2"/>
        <end position="116"/>
    </location>
</feature>
<sequence>MKKTVIIGSSPKPYKYAQKAAQMLSDKGYDFVPVGIQEGEVFGEKILNLYDKPLIENVDTITLYINPQRQKEWYNYLLGLKPERIIFNPGTENQELKNMAEKQGIKCLEACTLVMLSVGNY</sequence>
<dbReference type="RefSeq" id="WP_189631411.1">
    <property type="nucleotide sequence ID" value="NZ_BNAG01000004.1"/>
</dbReference>
<dbReference type="Gene3D" id="3.40.50.720">
    <property type="entry name" value="NAD(P)-binding Rossmann-like Domain"/>
    <property type="match status" value="1"/>
</dbReference>
<dbReference type="SUPFAM" id="SSF51735">
    <property type="entry name" value="NAD(P)-binding Rossmann-fold domains"/>
    <property type="match status" value="1"/>
</dbReference>
<organism evidence="2 3">
    <name type="scientific">Roseivirga thermotolerans</name>
    <dbReference type="NCBI Taxonomy" id="1758176"/>
    <lineage>
        <taxon>Bacteria</taxon>
        <taxon>Pseudomonadati</taxon>
        <taxon>Bacteroidota</taxon>
        <taxon>Cytophagia</taxon>
        <taxon>Cytophagales</taxon>
        <taxon>Roseivirgaceae</taxon>
        <taxon>Roseivirga</taxon>
    </lineage>
</organism>
<accession>A0ABQ3ICV1</accession>
<dbReference type="InterPro" id="IPR036291">
    <property type="entry name" value="NAD(P)-bd_dom_sf"/>
</dbReference>
<evidence type="ECO:0000313" key="2">
    <source>
        <dbReference type="EMBL" id="GHE73795.1"/>
    </source>
</evidence>
<name>A0ABQ3ICV1_9BACT</name>
<protein>
    <submittedName>
        <fullName evidence="2">CoA-binding protein</fullName>
    </submittedName>
</protein>
<dbReference type="InterPro" id="IPR003781">
    <property type="entry name" value="CoA-bd"/>
</dbReference>
<dbReference type="Pfam" id="PF13380">
    <property type="entry name" value="CoA_binding_2"/>
    <property type="match status" value="1"/>
</dbReference>
<evidence type="ECO:0000259" key="1">
    <source>
        <dbReference type="Pfam" id="PF13380"/>
    </source>
</evidence>
<evidence type="ECO:0000313" key="3">
    <source>
        <dbReference type="Proteomes" id="UP000658258"/>
    </source>
</evidence>
<reference evidence="3" key="1">
    <citation type="journal article" date="2019" name="Int. J. Syst. Evol. Microbiol.">
        <title>The Global Catalogue of Microorganisms (GCM) 10K type strain sequencing project: providing services to taxonomists for standard genome sequencing and annotation.</title>
        <authorList>
            <consortium name="The Broad Institute Genomics Platform"/>
            <consortium name="The Broad Institute Genome Sequencing Center for Infectious Disease"/>
            <person name="Wu L."/>
            <person name="Ma J."/>
        </authorList>
    </citation>
    <scope>NUCLEOTIDE SEQUENCE [LARGE SCALE GENOMIC DNA]</scope>
    <source>
        <strain evidence="3">CGMCC 1.15111</strain>
    </source>
</reference>
<gene>
    <name evidence="2" type="ORF">GCM10011340_33220</name>
</gene>
<comment type="caution">
    <text evidence="2">The sequence shown here is derived from an EMBL/GenBank/DDBJ whole genome shotgun (WGS) entry which is preliminary data.</text>
</comment>
<keyword evidence="3" id="KW-1185">Reference proteome</keyword>